<organism evidence="6 7">
    <name type="scientific">Achromobacter denitrificans</name>
    <name type="common">Alcaligenes denitrificans</name>
    <dbReference type="NCBI Taxonomy" id="32002"/>
    <lineage>
        <taxon>Bacteria</taxon>
        <taxon>Pseudomonadati</taxon>
        <taxon>Pseudomonadota</taxon>
        <taxon>Betaproteobacteria</taxon>
        <taxon>Burkholderiales</taxon>
        <taxon>Alcaligenaceae</taxon>
        <taxon>Achromobacter</taxon>
    </lineage>
</organism>
<feature type="domain" description="UDP-3-O-[3-hydroxymyristoyl] glucosamine N-acyltransferase non-repeat region" evidence="5">
    <location>
        <begin position="3"/>
        <end position="67"/>
    </location>
</feature>
<accession>A0A6N0JU78</accession>
<evidence type="ECO:0000256" key="2">
    <source>
        <dbReference type="ARBA" id="ARBA00022679"/>
    </source>
</evidence>
<dbReference type="InterPro" id="IPR001451">
    <property type="entry name" value="Hexapep"/>
</dbReference>
<dbReference type="InterPro" id="IPR011004">
    <property type="entry name" value="Trimer_LpxA-like_sf"/>
</dbReference>
<dbReference type="InterPro" id="IPR050179">
    <property type="entry name" value="Trans_hexapeptide_repeat"/>
</dbReference>
<dbReference type="GO" id="GO:0016020">
    <property type="term" value="C:membrane"/>
    <property type="evidence" value="ECO:0007669"/>
    <property type="project" value="GOC"/>
</dbReference>
<dbReference type="PROSITE" id="PS00101">
    <property type="entry name" value="HEXAPEP_TRANSFERASES"/>
    <property type="match status" value="1"/>
</dbReference>
<dbReference type="Gene3D" id="3.40.1390.10">
    <property type="entry name" value="MurE/MurF, N-terminal domain"/>
    <property type="match status" value="1"/>
</dbReference>
<dbReference type="Gene3D" id="2.160.10.10">
    <property type="entry name" value="Hexapeptide repeat proteins"/>
    <property type="match status" value="1"/>
</dbReference>
<dbReference type="SUPFAM" id="SSF51161">
    <property type="entry name" value="Trimeric LpxA-like enzymes"/>
    <property type="match status" value="1"/>
</dbReference>
<dbReference type="Pfam" id="PF04613">
    <property type="entry name" value="LpxD"/>
    <property type="match status" value="1"/>
</dbReference>
<evidence type="ECO:0000256" key="3">
    <source>
        <dbReference type="ARBA" id="ARBA00022737"/>
    </source>
</evidence>
<keyword evidence="2 6" id="KW-0808">Transferase</keyword>
<evidence type="ECO:0000256" key="4">
    <source>
        <dbReference type="ARBA" id="ARBA00023315"/>
    </source>
</evidence>
<gene>
    <name evidence="6" type="ORF">FOC81_29165</name>
</gene>
<proteinExistence type="inferred from homology"/>
<comment type="similarity">
    <text evidence="1">Belongs to the transferase hexapeptide repeat family.</text>
</comment>
<dbReference type="Proteomes" id="UP000509782">
    <property type="component" value="Chromosome"/>
</dbReference>
<reference evidence="6 7" key="1">
    <citation type="submission" date="2020-05" db="EMBL/GenBank/DDBJ databases">
        <title>FDA dAtabase for Regulatory Grade micrObial Sequences (FDA-ARGOS): Supporting development and validation of Infectious Disease Dx tests.</title>
        <authorList>
            <person name="Sproer C."/>
            <person name="Gronow S."/>
            <person name="Severitt S."/>
            <person name="Schroder I."/>
            <person name="Tallon L."/>
            <person name="Sadzewicz L."/>
            <person name="Zhao X."/>
            <person name="Vavikolanu K."/>
            <person name="Mehta A."/>
            <person name="Aluvathingal J."/>
            <person name="Nadendla S."/>
            <person name="Myers T."/>
            <person name="Yan Y."/>
            <person name="Sichtig H."/>
        </authorList>
    </citation>
    <scope>NUCLEOTIDE SEQUENCE [LARGE SCALE GENOMIC DNA]</scope>
    <source>
        <strain evidence="6 7">FDAARGOS_787</strain>
    </source>
</reference>
<dbReference type="PANTHER" id="PTHR43300">
    <property type="entry name" value="ACETYLTRANSFERASE"/>
    <property type="match status" value="1"/>
</dbReference>
<dbReference type="Pfam" id="PF00132">
    <property type="entry name" value="Hexapep"/>
    <property type="match status" value="1"/>
</dbReference>
<keyword evidence="3" id="KW-0677">Repeat</keyword>
<dbReference type="EMBL" id="CP054569">
    <property type="protein sequence ID" value="QKQ50564.1"/>
    <property type="molecule type" value="Genomic_DNA"/>
</dbReference>
<evidence type="ECO:0000313" key="6">
    <source>
        <dbReference type="EMBL" id="QKQ50564.1"/>
    </source>
</evidence>
<sequence length="268" mass="27893">MSDVEITSIAPVDEAVAGALSFAKSGAWAEKAPAGAVVIVSPEHAALVKGHALVSPTPRLDFARALAYIEDTAGYVWSQAEPDIHPTAFIGQNVVLGKGVVVGAGARILHNVVIQDEVTIGARSIIKSCAVVGEDGFGFERDADGKALRLPHLGRVIIEDDVEIGSLTTVCRGTLGDTLIRRGAKIDDHVHIAHNVDVGEDAFVIACAEISGGVRIGAQAWVAPNASVLNQLKIGEKAIVGLGAVVVRNVDDKSIVAGNPAKHIRHVE</sequence>
<evidence type="ECO:0000259" key="5">
    <source>
        <dbReference type="Pfam" id="PF04613"/>
    </source>
</evidence>
<dbReference type="GO" id="GO:0009245">
    <property type="term" value="P:lipid A biosynthetic process"/>
    <property type="evidence" value="ECO:0007669"/>
    <property type="project" value="InterPro"/>
</dbReference>
<keyword evidence="4 6" id="KW-0012">Acyltransferase</keyword>
<evidence type="ECO:0000313" key="7">
    <source>
        <dbReference type="Proteomes" id="UP000509782"/>
    </source>
</evidence>
<evidence type="ECO:0000256" key="1">
    <source>
        <dbReference type="ARBA" id="ARBA00007274"/>
    </source>
</evidence>
<dbReference type="RefSeq" id="WP_174717292.1">
    <property type="nucleotide sequence ID" value="NZ_CP054569.1"/>
</dbReference>
<dbReference type="AlphaFoldDB" id="A0A6N0JU78"/>
<protein>
    <submittedName>
        <fullName evidence="6">UDP-3-O-(3-hydroxymyristoyl)glucosamine N-acyltransferase</fullName>
    </submittedName>
</protein>
<dbReference type="GO" id="GO:0016747">
    <property type="term" value="F:acyltransferase activity, transferring groups other than amino-acyl groups"/>
    <property type="evidence" value="ECO:0007669"/>
    <property type="project" value="InterPro"/>
</dbReference>
<dbReference type="InterPro" id="IPR018357">
    <property type="entry name" value="Hexapep_transf_CS"/>
</dbReference>
<dbReference type="InterPro" id="IPR020573">
    <property type="entry name" value="UDP_GlcNAc_AcTrfase_non-rep"/>
</dbReference>
<name>A0A6N0JU78_ACHDE</name>